<organism evidence="2 3">
    <name type="scientific">Acinetobacter pollinis</name>
    <dbReference type="NCBI Taxonomy" id="2605270"/>
    <lineage>
        <taxon>Bacteria</taxon>
        <taxon>Pseudomonadati</taxon>
        <taxon>Pseudomonadota</taxon>
        <taxon>Gammaproteobacteria</taxon>
        <taxon>Moraxellales</taxon>
        <taxon>Moraxellaceae</taxon>
        <taxon>Acinetobacter</taxon>
    </lineage>
</organism>
<feature type="transmembrane region" description="Helical" evidence="1">
    <location>
        <begin position="36"/>
        <end position="58"/>
    </location>
</feature>
<feature type="transmembrane region" description="Helical" evidence="1">
    <location>
        <begin position="5"/>
        <end position="24"/>
    </location>
</feature>
<dbReference type="Proteomes" id="UP001339883">
    <property type="component" value="Unassembled WGS sequence"/>
</dbReference>
<evidence type="ECO:0000256" key="1">
    <source>
        <dbReference type="SAM" id="Phobius"/>
    </source>
</evidence>
<keyword evidence="1" id="KW-0812">Transmembrane</keyword>
<name>A0ABU6DTX6_9GAMM</name>
<dbReference type="RefSeq" id="WP_325775698.1">
    <property type="nucleotide sequence ID" value="NZ_VTDN01000007.1"/>
</dbReference>
<comment type="caution">
    <text evidence="2">The sequence shown here is derived from an EMBL/GenBank/DDBJ whole genome shotgun (WGS) entry which is preliminary data.</text>
</comment>
<protein>
    <submittedName>
        <fullName evidence="2">Uncharacterized protein</fullName>
    </submittedName>
</protein>
<gene>
    <name evidence="2" type="ORF">I2F25_09700</name>
</gene>
<keyword evidence="1" id="KW-1133">Transmembrane helix</keyword>
<sequence>MLKIILSTVLSIFTATALLMVFYWRDLHFDPTAKDILIYFLWIPLGISCLVLMPYLAWKWYQHKKQKEEIAQNEAQNAVEANEPLPKTEVEQIELNIYSTSLLSQLGSNEELVAKIAKGVAPDLDKDLIGHDGERLLSYRIDETYFEDVAEQHLDVLPLQVRMMNLITAHFKENRNIFSSIAKQLKESALFYDTQLAYQYKMHPAWIGEDYDASEDIEEPIAEKVQKLDQLNLLILLPSTLQYSWNELATTEMCESYLDELGILSEQINIEYHYCSERSAYHKLVELCQSNTQDLSEISFILAVESEIDQDTLDGVMSVGADYIPSEFIGSCCISSASIVFENIPVLKQVFIQLEQKDLAQTLSIFHLTDLSQYEEDEPFVIIPDDMRTPKANKKVIKNFESTPIEIHHLIYTKFSLGSTEQLSKVFGFLAGLHIPHTLTGFFYSLDLPEVQVVIKPKPEDDHEHI</sequence>
<reference evidence="2 3" key="1">
    <citation type="submission" date="2019-08" db="EMBL/GenBank/DDBJ databases">
        <title>Five species of Acinetobacter isolated from floral nectar and animal pollinators.</title>
        <authorList>
            <person name="Hendry T.A."/>
        </authorList>
    </citation>
    <scope>NUCLEOTIDE SEQUENCE [LARGE SCALE GENOMIC DNA]</scope>
    <source>
        <strain evidence="2 3">MD18.27</strain>
    </source>
</reference>
<dbReference type="EMBL" id="VTDN01000007">
    <property type="protein sequence ID" value="MEB5477312.1"/>
    <property type="molecule type" value="Genomic_DNA"/>
</dbReference>
<evidence type="ECO:0000313" key="2">
    <source>
        <dbReference type="EMBL" id="MEB5477312.1"/>
    </source>
</evidence>
<accession>A0ABU6DTX6</accession>
<evidence type="ECO:0000313" key="3">
    <source>
        <dbReference type="Proteomes" id="UP001339883"/>
    </source>
</evidence>
<keyword evidence="3" id="KW-1185">Reference proteome</keyword>
<keyword evidence="1" id="KW-0472">Membrane</keyword>
<proteinExistence type="predicted"/>